<organism evidence="4 5">
    <name type="scientific">Teratosphaeria nubilosa</name>
    <dbReference type="NCBI Taxonomy" id="161662"/>
    <lineage>
        <taxon>Eukaryota</taxon>
        <taxon>Fungi</taxon>
        <taxon>Dikarya</taxon>
        <taxon>Ascomycota</taxon>
        <taxon>Pezizomycotina</taxon>
        <taxon>Dothideomycetes</taxon>
        <taxon>Dothideomycetidae</taxon>
        <taxon>Mycosphaerellales</taxon>
        <taxon>Teratosphaeriaceae</taxon>
        <taxon>Teratosphaeria</taxon>
    </lineage>
</organism>
<gene>
    <name evidence="4" type="ORF">EJ03DRAFT_84368</name>
</gene>
<keyword evidence="3" id="KW-0732">Signal</keyword>
<accession>A0A6G1LB08</accession>
<sequence length="464" mass="48677">MKLALVAIIFLWTSVRAQQQCYFGPGAKNRGPANLVPCNSNGQSACCLLGDTCLSGNTCYNYATGDLYQYGCTDINYKDATCPYKCGFNSTRSPWTALEYCNNVANVTDTWVCHAPESCGCQWNSSTDLLVLAPRGCKEMGSDARVALYAPSVLAPYVSLPSTYGGNTSYYSPVTIAGTKTWIETALPGYTPATVTQLTKYEDGPSSVVQIIPNLKPAASTVSAPVSPSAIPSVTSTPPFTASSTTTPTSSTPPSVVTKPSSQGLSQGAKAGIGVGVAGGFLLLASVAFAAYLYGNRQRKRNAEASQQQPQPPGIAPDGSTTYSPSMQQSSPYQPSTADKTPSWQPGWPQPYPPPPQFGPQQPYPYSFPAQPPYLSLSAPLLDEAPYKENVVAPQPMELEAHETEGAVEVSGSPRAESAEGELAHPRTDGAEEGPSPPRTDGAEGGPSPPRTDGAEGGPSPPRT</sequence>
<feature type="chain" id="PRO_5026268164" evidence="3">
    <location>
        <begin position="18"/>
        <end position="464"/>
    </location>
</feature>
<feature type="region of interest" description="Disordered" evidence="1">
    <location>
        <begin position="301"/>
        <end position="376"/>
    </location>
</feature>
<feature type="signal peptide" evidence="3">
    <location>
        <begin position="1"/>
        <end position="17"/>
    </location>
</feature>
<feature type="region of interest" description="Disordered" evidence="1">
    <location>
        <begin position="226"/>
        <end position="267"/>
    </location>
</feature>
<keyword evidence="5" id="KW-1185">Reference proteome</keyword>
<keyword evidence="2" id="KW-0812">Transmembrane</keyword>
<keyword evidence="2" id="KW-1133">Transmembrane helix</keyword>
<dbReference type="OrthoDB" id="4148662at2759"/>
<reference evidence="4" key="1">
    <citation type="journal article" date="2020" name="Stud. Mycol.">
        <title>101 Dothideomycetes genomes: a test case for predicting lifestyles and emergence of pathogens.</title>
        <authorList>
            <person name="Haridas S."/>
            <person name="Albert R."/>
            <person name="Binder M."/>
            <person name="Bloem J."/>
            <person name="Labutti K."/>
            <person name="Salamov A."/>
            <person name="Andreopoulos B."/>
            <person name="Baker S."/>
            <person name="Barry K."/>
            <person name="Bills G."/>
            <person name="Bluhm B."/>
            <person name="Cannon C."/>
            <person name="Castanera R."/>
            <person name="Culley D."/>
            <person name="Daum C."/>
            <person name="Ezra D."/>
            <person name="Gonzalez J."/>
            <person name="Henrissat B."/>
            <person name="Kuo A."/>
            <person name="Liang C."/>
            <person name="Lipzen A."/>
            <person name="Lutzoni F."/>
            <person name="Magnuson J."/>
            <person name="Mondo S."/>
            <person name="Nolan M."/>
            <person name="Ohm R."/>
            <person name="Pangilinan J."/>
            <person name="Park H.-J."/>
            <person name="Ramirez L."/>
            <person name="Alfaro M."/>
            <person name="Sun H."/>
            <person name="Tritt A."/>
            <person name="Yoshinaga Y."/>
            <person name="Zwiers L.-H."/>
            <person name="Turgeon B."/>
            <person name="Goodwin S."/>
            <person name="Spatafora J."/>
            <person name="Crous P."/>
            <person name="Grigoriev I."/>
        </authorList>
    </citation>
    <scope>NUCLEOTIDE SEQUENCE</scope>
    <source>
        <strain evidence="4">CBS 116005</strain>
    </source>
</reference>
<evidence type="ECO:0000256" key="2">
    <source>
        <dbReference type="SAM" id="Phobius"/>
    </source>
</evidence>
<dbReference type="EMBL" id="ML995830">
    <property type="protein sequence ID" value="KAF2769820.1"/>
    <property type="molecule type" value="Genomic_DNA"/>
</dbReference>
<evidence type="ECO:0000313" key="5">
    <source>
        <dbReference type="Proteomes" id="UP000799436"/>
    </source>
</evidence>
<feature type="region of interest" description="Disordered" evidence="1">
    <location>
        <begin position="392"/>
        <end position="464"/>
    </location>
</feature>
<evidence type="ECO:0000256" key="1">
    <source>
        <dbReference type="SAM" id="MobiDB-lite"/>
    </source>
</evidence>
<dbReference type="Proteomes" id="UP000799436">
    <property type="component" value="Unassembled WGS sequence"/>
</dbReference>
<protein>
    <submittedName>
        <fullName evidence="4">Uncharacterized protein</fullName>
    </submittedName>
</protein>
<feature type="transmembrane region" description="Helical" evidence="2">
    <location>
        <begin position="271"/>
        <end position="294"/>
    </location>
</feature>
<proteinExistence type="predicted"/>
<name>A0A6G1LB08_9PEZI</name>
<feature type="compositionally biased region" description="Pro residues" evidence="1">
    <location>
        <begin position="348"/>
        <end position="358"/>
    </location>
</feature>
<evidence type="ECO:0000313" key="4">
    <source>
        <dbReference type="EMBL" id="KAF2769820.1"/>
    </source>
</evidence>
<dbReference type="AlphaFoldDB" id="A0A6G1LB08"/>
<feature type="compositionally biased region" description="Low complexity" evidence="1">
    <location>
        <begin position="320"/>
        <end position="347"/>
    </location>
</feature>
<evidence type="ECO:0000256" key="3">
    <source>
        <dbReference type="SAM" id="SignalP"/>
    </source>
</evidence>
<feature type="compositionally biased region" description="Low complexity" evidence="1">
    <location>
        <begin position="359"/>
        <end position="369"/>
    </location>
</feature>
<keyword evidence="2" id="KW-0472">Membrane</keyword>